<evidence type="ECO:0000259" key="5">
    <source>
        <dbReference type="PROSITE" id="PS50977"/>
    </source>
</evidence>
<feature type="DNA-binding region" description="H-T-H motif" evidence="4">
    <location>
        <begin position="50"/>
        <end position="69"/>
    </location>
</feature>
<dbReference type="PRINTS" id="PR00455">
    <property type="entry name" value="HTHTETR"/>
</dbReference>
<dbReference type="PROSITE" id="PS50977">
    <property type="entry name" value="HTH_TETR_2"/>
    <property type="match status" value="2"/>
</dbReference>
<feature type="DNA-binding region" description="H-T-H motif" evidence="4">
    <location>
        <begin position="254"/>
        <end position="273"/>
    </location>
</feature>
<organism evidence="6 7">
    <name type="scientific">Sphingomonas olei</name>
    <dbReference type="NCBI Taxonomy" id="1886787"/>
    <lineage>
        <taxon>Bacteria</taxon>
        <taxon>Pseudomonadati</taxon>
        <taxon>Pseudomonadota</taxon>
        <taxon>Alphaproteobacteria</taxon>
        <taxon>Sphingomonadales</taxon>
        <taxon>Sphingomonadaceae</taxon>
        <taxon>Sphingomonas</taxon>
    </lineage>
</organism>
<evidence type="ECO:0000256" key="2">
    <source>
        <dbReference type="ARBA" id="ARBA00023125"/>
    </source>
</evidence>
<feature type="domain" description="HTH tetR-type" evidence="5">
    <location>
        <begin position="27"/>
        <end position="87"/>
    </location>
</feature>
<dbReference type="InterPro" id="IPR036271">
    <property type="entry name" value="Tet_transcr_reg_TetR-rel_C_sf"/>
</dbReference>
<feature type="domain" description="HTH tetR-type" evidence="5">
    <location>
        <begin position="231"/>
        <end position="291"/>
    </location>
</feature>
<dbReference type="PANTHER" id="PTHR30055">
    <property type="entry name" value="HTH-TYPE TRANSCRIPTIONAL REGULATOR RUTR"/>
    <property type="match status" value="1"/>
</dbReference>
<evidence type="ECO:0000256" key="4">
    <source>
        <dbReference type="PROSITE-ProRule" id="PRU00335"/>
    </source>
</evidence>
<gene>
    <name evidence="6" type="ORF">E5988_08650</name>
</gene>
<keyword evidence="7" id="KW-1185">Reference proteome</keyword>
<keyword evidence="3" id="KW-0804">Transcription</keyword>
<evidence type="ECO:0000313" key="6">
    <source>
        <dbReference type="EMBL" id="THG40229.1"/>
    </source>
</evidence>
<dbReference type="Pfam" id="PF00440">
    <property type="entry name" value="TetR_N"/>
    <property type="match status" value="2"/>
</dbReference>
<dbReference type="RefSeq" id="WP_136451429.1">
    <property type="nucleotide sequence ID" value="NZ_SSTI01000005.1"/>
</dbReference>
<dbReference type="SUPFAM" id="SSF48498">
    <property type="entry name" value="Tetracyclin repressor-like, C-terminal domain"/>
    <property type="match status" value="1"/>
</dbReference>
<dbReference type="Gene3D" id="1.10.357.10">
    <property type="entry name" value="Tetracycline Repressor, domain 2"/>
    <property type="match status" value="2"/>
</dbReference>
<dbReference type="InterPro" id="IPR009057">
    <property type="entry name" value="Homeodomain-like_sf"/>
</dbReference>
<reference evidence="6 7" key="1">
    <citation type="submission" date="2019-04" db="EMBL/GenBank/DDBJ databases">
        <title>Microbes associate with the intestines of laboratory mice.</title>
        <authorList>
            <person name="Navarre W."/>
            <person name="Wong E."/>
            <person name="Huang K.C."/>
            <person name="Tropini C."/>
            <person name="Ng K."/>
            <person name="Yu B."/>
        </authorList>
    </citation>
    <scope>NUCLEOTIDE SEQUENCE [LARGE SCALE GENOMIC DNA]</scope>
    <source>
        <strain evidence="6 7">NM83_B4-11</strain>
    </source>
</reference>
<dbReference type="InterPro" id="IPR001647">
    <property type="entry name" value="HTH_TetR"/>
</dbReference>
<dbReference type="InterPro" id="IPR050109">
    <property type="entry name" value="HTH-type_TetR-like_transc_reg"/>
</dbReference>
<dbReference type="EMBL" id="SSTI01000005">
    <property type="protein sequence ID" value="THG40229.1"/>
    <property type="molecule type" value="Genomic_DNA"/>
</dbReference>
<keyword evidence="2 4" id="KW-0238">DNA-binding</keyword>
<accession>A0ABY2QHQ2</accession>
<comment type="caution">
    <text evidence="6">The sequence shown here is derived from an EMBL/GenBank/DDBJ whole genome shotgun (WGS) entry which is preliminary data.</text>
</comment>
<name>A0ABY2QHQ2_9SPHN</name>
<proteinExistence type="predicted"/>
<keyword evidence="1" id="KW-0805">Transcription regulation</keyword>
<evidence type="ECO:0000313" key="7">
    <source>
        <dbReference type="Proteomes" id="UP000308038"/>
    </source>
</evidence>
<evidence type="ECO:0000256" key="3">
    <source>
        <dbReference type="ARBA" id="ARBA00023163"/>
    </source>
</evidence>
<evidence type="ECO:0000256" key="1">
    <source>
        <dbReference type="ARBA" id="ARBA00023015"/>
    </source>
</evidence>
<dbReference type="PANTHER" id="PTHR30055:SF234">
    <property type="entry name" value="HTH-TYPE TRANSCRIPTIONAL REGULATOR BETI"/>
    <property type="match status" value="1"/>
</dbReference>
<protein>
    <submittedName>
        <fullName evidence="6">TetR family transcriptional regulator</fullName>
    </submittedName>
</protein>
<sequence length="416" mass="45299">MPRAEMAYVRAVTRRISSDHDRTARFTQRRSQILDAASAQINRHGARGMTLTAVARALGLDTSSVTYYFKRKDQLAAACYERTLDWALDTAREAARQPTAEARVRHLIAAQFDLYRRAREGKAGDFAVLSDIGALDAKIREPLEAAYFESFAIIRGFFAPTGTPASGSRSAIAATHLAASLQWLPAWIDRYQTRDFPRVEERLYDVLAHGLARGAAPWPVSVEPLPVDAADSAQGRFLAAATRLINAHGYAGASVERIAAELGVSTGSFYHHLDNKDDLVLACFRRSFDTIEAAQAEGDRLGHDEGERLAISLASLIGLQFTDDSPLLRMSAYQALPLELRSDMLALAGQLTRHVAGTIADGIADGSIRPVDPLVASQTVMAAVSAASDMRRWAQARDPVAAVQAYLEPLRAGIFH</sequence>
<dbReference type="Proteomes" id="UP000308038">
    <property type="component" value="Unassembled WGS sequence"/>
</dbReference>
<dbReference type="Gene3D" id="1.10.10.60">
    <property type="entry name" value="Homeodomain-like"/>
    <property type="match status" value="2"/>
</dbReference>
<dbReference type="SUPFAM" id="SSF46689">
    <property type="entry name" value="Homeodomain-like"/>
    <property type="match status" value="2"/>
</dbReference>